<reference evidence="2" key="2">
    <citation type="submission" date="2020-01" db="EMBL/GenBank/DDBJ databases">
        <authorList>
            <person name="Perkins V."/>
            <person name="Lessard M.-H."/>
            <person name="Dugat-Bony E."/>
            <person name="Frenette M."/>
            <person name="Labrie S."/>
        </authorList>
    </citation>
    <scope>NUCLEOTIDE SEQUENCE</scope>
    <source>
        <strain evidence="2">LMA-70</strain>
    </source>
</reference>
<evidence type="ECO:0000256" key="1">
    <source>
        <dbReference type="SAM" id="MobiDB-lite"/>
    </source>
</evidence>
<organism evidence="2 3">
    <name type="scientific">Geotrichum candidum</name>
    <name type="common">Oospora lactis</name>
    <name type="synonym">Dipodascus geotrichum</name>
    <dbReference type="NCBI Taxonomy" id="1173061"/>
    <lineage>
        <taxon>Eukaryota</taxon>
        <taxon>Fungi</taxon>
        <taxon>Dikarya</taxon>
        <taxon>Ascomycota</taxon>
        <taxon>Saccharomycotina</taxon>
        <taxon>Dipodascomycetes</taxon>
        <taxon>Dipodascales</taxon>
        <taxon>Dipodascaceae</taxon>
        <taxon>Geotrichum</taxon>
    </lineage>
</organism>
<evidence type="ECO:0000313" key="3">
    <source>
        <dbReference type="Proteomes" id="UP000750522"/>
    </source>
</evidence>
<reference evidence="2" key="1">
    <citation type="journal article" date="2020" name="Front. Microbiol.">
        <title>Phenotypic and Genetic Characterization of the Cheese Ripening Yeast Geotrichum candidum.</title>
        <authorList>
            <person name="Perkins V."/>
            <person name="Vignola S."/>
            <person name="Lessard M.H."/>
            <person name="Plante P.L."/>
            <person name="Corbeil J."/>
            <person name="Dugat-Bony E."/>
            <person name="Frenette M."/>
            <person name="Labrie S."/>
        </authorList>
    </citation>
    <scope>NUCLEOTIDE SEQUENCE</scope>
    <source>
        <strain evidence="2">LMA-70</strain>
    </source>
</reference>
<evidence type="ECO:0000313" key="2">
    <source>
        <dbReference type="EMBL" id="KAF5103172.1"/>
    </source>
</evidence>
<protein>
    <submittedName>
        <fullName evidence="2">Uncharacterized protein</fullName>
    </submittedName>
</protein>
<dbReference type="EMBL" id="QQZK01000025">
    <property type="protein sequence ID" value="KAF5103172.1"/>
    <property type="molecule type" value="Genomic_DNA"/>
</dbReference>
<proteinExistence type="predicted"/>
<feature type="region of interest" description="Disordered" evidence="1">
    <location>
        <begin position="1"/>
        <end position="38"/>
    </location>
</feature>
<feature type="compositionally biased region" description="Polar residues" evidence="1">
    <location>
        <begin position="1"/>
        <end position="10"/>
    </location>
</feature>
<feature type="region of interest" description="Disordered" evidence="1">
    <location>
        <begin position="54"/>
        <end position="91"/>
    </location>
</feature>
<dbReference type="Proteomes" id="UP000750522">
    <property type="component" value="Unassembled WGS sequence"/>
</dbReference>
<sequence>MTQENQVEQQQKSEFKDEVPKEQSRVERGDTPFTFGQRVLKSDDDIWNHNAWDHAEWDEEQQVEAEAKIEKQKETPVKDFDKSKPQLSNPI</sequence>
<gene>
    <name evidence="2" type="ORF">DV451_001615</name>
</gene>
<feature type="compositionally biased region" description="Basic and acidic residues" evidence="1">
    <location>
        <begin position="11"/>
        <end position="30"/>
    </location>
</feature>
<feature type="compositionally biased region" description="Basic and acidic residues" evidence="1">
    <location>
        <begin position="65"/>
        <end position="84"/>
    </location>
</feature>
<comment type="caution">
    <text evidence="2">The sequence shown here is derived from an EMBL/GenBank/DDBJ whole genome shotgun (WGS) entry which is preliminary data.</text>
</comment>
<accession>A0A9P5KU87</accession>
<name>A0A9P5KU87_GEOCN</name>
<dbReference type="AlphaFoldDB" id="A0A9P5KU87"/>